<evidence type="ECO:0000313" key="2">
    <source>
        <dbReference type="EMBL" id="MDI9261298.1"/>
    </source>
</evidence>
<evidence type="ECO:0000259" key="1">
    <source>
        <dbReference type="PROSITE" id="PS50943"/>
    </source>
</evidence>
<dbReference type="Gene3D" id="1.10.260.40">
    <property type="entry name" value="lambda repressor-like DNA-binding domains"/>
    <property type="match status" value="1"/>
</dbReference>
<dbReference type="PROSITE" id="PS50943">
    <property type="entry name" value="HTH_CROC1"/>
    <property type="match status" value="1"/>
</dbReference>
<proteinExistence type="predicted"/>
<dbReference type="InterPro" id="IPR010982">
    <property type="entry name" value="Lambda_DNA-bd_dom_sf"/>
</dbReference>
<dbReference type="SUPFAM" id="SSF47413">
    <property type="entry name" value="lambda repressor-like DNA-binding domains"/>
    <property type="match status" value="1"/>
</dbReference>
<dbReference type="RefSeq" id="WP_283204691.1">
    <property type="nucleotide sequence ID" value="NZ_JASGCB010000044.1"/>
</dbReference>
<dbReference type="CDD" id="cd00093">
    <property type="entry name" value="HTH_XRE"/>
    <property type="match status" value="1"/>
</dbReference>
<comment type="caution">
    <text evidence="2">The sequence shown here is derived from an EMBL/GenBank/DDBJ whole genome shotgun (WGS) entry which is preliminary data.</text>
</comment>
<accession>A0ABT6Y1R8</accession>
<gene>
    <name evidence="2" type="ORF">QID03_14145</name>
</gene>
<dbReference type="Pfam" id="PF01381">
    <property type="entry name" value="HTH_3"/>
    <property type="match status" value="1"/>
</dbReference>
<dbReference type="InterPro" id="IPR001387">
    <property type="entry name" value="Cro/C1-type_HTH"/>
</dbReference>
<keyword evidence="3" id="KW-1185">Reference proteome</keyword>
<name>A0ABT6Y1R8_ALISE</name>
<reference evidence="2 3" key="1">
    <citation type="submission" date="2023-04" db="EMBL/GenBank/DDBJ databases">
        <title>A. sendaiensis sub sp. chiapanensis a novel subspecie with specific adaptation in bacterial cell wall isolated from an active volcano.</title>
        <authorList>
            <person name="Alvarez Gutierrez P.E."/>
            <person name="Ortiz Cortes L.Y."/>
        </authorList>
    </citation>
    <scope>NUCLEOTIDE SEQUENCE [LARGE SCALE GENOMIC DNA]</scope>
    <source>
        <strain evidence="2 3">PA2</strain>
    </source>
</reference>
<evidence type="ECO:0000313" key="3">
    <source>
        <dbReference type="Proteomes" id="UP001529245"/>
    </source>
</evidence>
<sequence>MKQPNHVARNARIAKGYTQKQIASMLGMTVRSYQRFEHGERNLSTDKLFRLAEILGVSVYELAGKEFKTA</sequence>
<feature type="domain" description="HTH cro/C1-type" evidence="1">
    <location>
        <begin position="9"/>
        <end position="62"/>
    </location>
</feature>
<protein>
    <submittedName>
        <fullName evidence="2">Helix-turn-helix transcriptional regulator</fullName>
    </submittedName>
</protein>
<dbReference type="EMBL" id="JASGCB010000044">
    <property type="protein sequence ID" value="MDI9261298.1"/>
    <property type="molecule type" value="Genomic_DNA"/>
</dbReference>
<dbReference type="Proteomes" id="UP001529245">
    <property type="component" value="Unassembled WGS sequence"/>
</dbReference>
<dbReference type="SMART" id="SM00530">
    <property type="entry name" value="HTH_XRE"/>
    <property type="match status" value="1"/>
</dbReference>
<organism evidence="2 3">
    <name type="scientific">Alicyclobacillus sendaiensis PA2</name>
    <dbReference type="NCBI Taxonomy" id="3029425"/>
    <lineage>
        <taxon>Bacteria</taxon>
        <taxon>Bacillati</taxon>
        <taxon>Bacillota</taxon>
        <taxon>Bacilli</taxon>
        <taxon>Bacillales</taxon>
        <taxon>Alicyclobacillaceae</taxon>
        <taxon>Alicyclobacillus</taxon>
    </lineage>
</organism>